<keyword evidence="1" id="KW-0540">Nuclease</keyword>
<dbReference type="RefSeq" id="WP_200971002.1">
    <property type="nucleotide sequence ID" value="NZ_CP065592.1"/>
</dbReference>
<dbReference type="REBASE" id="494283">
    <property type="entry name" value="SspUDD2ORF9020P"/>
</dbReference>
<evidence type="ECO:0000313" key="1">
    <source>
        <dbReference type="EMBL" id="QPQ54476.1"/>
    </source>
</evidence>
<dbReference type="AlphaFoldDB" id="A0A7T2LLG6"/>
<reference evidence="1 2" key="1">
    <citation type="submission" date="2020-11" db="EMBL/GenBank/DDBJ databases">
        <title>Genome seq and assembly of Sphingosinicella sp.</title>
        <authorList>
            <person name="Chhetri G."/>
        </authorList>
    </citation>
    <scope>NUCLEOTIDE SEQUENCE [LARGE SCALE GENOMIC DNA]</scope>
    <source>
        <strain evidence="1 2">UDD2</strain>
    </source>
</reference>
<organism evidence="1 2">
    <name type="scientific">Allosphingosinicella flava</name>
    <dbReference type="NCBI Taxonomy" id="2771430"/>
    <lineage>
        <taxon>Bacteria</taxon>
        <taxon>Pseudomonadati</taxon>
        <taxon>Pseudomonadota</taxon>
        <taxon>Alphaproteobacteria</taxon>
        <taxon>Sphingomonadales</taxon>
        <taxon>Sphingomonadaceae</taxon>
        <taxon>Allosphingosinicella</taxon>
    </lineage>
</organism>
<keyword evidence="1" id="KW-0378">Hydrolase</keyword>
<proteinExistence type="predicted"/>
<accession>A0A7T2LLG6</accession>
<name>A0A7T2LLG6_9SPHN</name>
<gene>
    <name evidence="1" type="ORF">IC614_09015</name>
</gene>
<sequence length="305" mass="34528">MSPRSITSKAVERRRYWLEEIVQLSDNFGTDSTRLQAELAAEVDRDGAIAVIDHLRFCGNIPERYEHDSSEEKLYSKYTDVVLAKALEQLGLRTAVLVERGDSADVEAVADDWALVGDAKAFRLSRTAKNQKDFKVEAMHGWKRDRRHALLVCPSYQLPMRSSQIYQSAINRDVTIISYGHLAALVALAVSASPAVALNCLVDAMRCAENQSPTKDAVFYWTLINRSMLSRSEALQVLWKEEKSATLEVLYYAKQEGLTALDAERDRIQRMSREAAVQELMRFRKLDSRVKTIEAISDNDLLLIK</sequence>
<keyword evidence="2" id="KW-1185">Reference proteome</keyword>
<keyword evidence="1" id="KW-0255">Endonuclease</keyword>
<dbReference type="Pfam" id="PF09518">
    <property type="entry name" value="RE_HindIII"/>
    <property type="match status" value="1"/>
</dbReference>
<evidence type="ECO:0000313" key="2">
    <source>
        <dbReference type="Proteomes" id="UP000594873"/>
    </source>
</evidence>
<dbReference type="KEGG" id="sflv:IC614_09015"/>
<dbReference type="EMBL" id="CP065592">
    <property type="protein sequence ID" value="QPQ54476.1"/>
    <property type="molecule type" value="Genomic_DNA"/>
</dbReference>
<dbReference type="GO" id="GO:0004519">
    <property type="term" value="F:endonuclease activity"/>
    <property type="evidence" value="ECO:0007669"/>
    <property type="project" value="UniProtKB-KW"/>
</dbReference>
<protein>
    <submittedName>
        <fullName evidence="1">HindIII family type II restriction endonuclease</fullName>
    </submittedName>
</protein>
<dbReference type="InterPro" id="IPR038373">
    <property type="entry name" value="Restrct_endonuc_II_HindIII_sf"/>
</dbReference>
<dbReference type="Gene3D" id="3.40.91.70">
    <property type="entry name" value="Type II restriction endonuclease, HindIII"/>
    <property type="match status" value="1"/>
</dbReference>
<dbReference type="Proteomes" id="UP000594873">
    <property type="component" value="Chromosome"/>
</dbReference>
<dbReference type="InterPro" id="IPR019043">
    <property type="entry name" value="Restrct_endonuc_II_HindIII"/>
</dbReference>